<organism evidence="2 3">
    <name type="scientific">Bacillus cereus (strain ATCC 10987 / NRS 248)</name>
    <dbReference type="NCBI Taxonomy" id="222523"/>
    <lineage>
        <taxon>Bacteria</taxon>
        <taxon>Bacillati</taxon>
        <taxon>Bacillota</taxon>
        <taxon>Bacilli</taxon>
        <taxon>Bacillales</taxon>
        <taxon>Bacillaceae</taxon>
        <taxon>Bacillus</taxon>
        <taxon>Bacillus cereus group</taxon>
    </lineage>
</organism>
<dbReference type="AlphaFoldDB" id="Q73BW1"/>
<sequence length="69" mass="7587">MQMIAFFIDFVTVAALIIGITALIGVITNSIGEKLFGGKEKMKFVNKSLDVQSGWNEVGGKGIYKKRTY</sequence>
<name>Q73BW1_BACC1</name>
<dbReference type="KEGG" id="bca:BCE_1307"/>
<dbReference type="Proteomes" id="UP000002527">
    <property type="component" value="Chromosome"/>
</dbReference>
<evidence type="ECO:0000256" key="1">
    <source>
        <dbReference type="SAM" id="Phobius"/>
    </source>
</evidence>
<keyword evidence="1" id="KW-0472">Membrane</keyword>
<dbReference type="HOGENOM" id="CLU_197308_0_0_9"/>
<accession>Q73BW1</accession>
<feature type="transmembrane region" description="Helical" evidence="1">
    <location>
        <begin position="6"/>
        <end position="32"/>
    </location>
</feature>
<keyword evidence="1" id="KW-0812">Transmembrane</keyword>
<evidence type="ECO:0000313" key="3">
    <source>
        <dbReference type="Proteomes" id="UP000002527"/>
    </source>
</evidence>
<reference evidence="2 3" key="1">
    <citation type="journal article" date="2004" name="Nucleic Acids Res.">
        <title>The genome sequence of Bacillus cereus ATCC 10987 reveals metabolic adaptations and a large plasmid related to Bacillus anthracis pXO1.</title>
        <authorList>
            <person name="Rasko D.A."/>
            <person name="Ravel J."/>
            <person name="Okstad O.A."/>
            <person name="Helgason E."/>
            <person name="Cer R.Z."/>
            <person name="Jiang L."/>
            <person name="Shores K.A."/>
            <person name="Fouts D.E."/>
            <person name="Tourasse N.J."/>
            <person name="Angiuoli S.V."/>
            <person name="Kolonay J."/>
            <person name="Nelson W.C."/>
            <person name="Kolsto A.-B."/>
            <person name="Fraser C.M."/>
            <person name="Read T.D."/>
        </authorList>
    </citation>
    <scope>NUCLEOTIDE SEQUENCE [LARGE SCALE GENOMIC DNA]</scope>
    <source>
        <strain evidence="3">ATCC 10987 / NRS 248</strain>
    </source>
</reference>
<evidence type="ECO:0008006" key="4">
    <source>
        <dbReference type="Google" id="ProtNLM"/>
    </source>
</evidence>
<proteinExistence type="predicted"/>
<gene>
    <name evidence="2" type="ordered locus">BCE_1307</name>
</gene>
<evidence type="ECO:0000313" key="2">
    <source>
        <dbReference type="EMBL" id="AAS40236.1"/>
    </source>
</evidence>
<protein>
    <recommendedName>
        <fullName evidence="4">Group-specific protein</fullName>
    </recommendedName>
</protein>
<keyword evidence="1" id="KW-1133">Transmembrane helix</keyword>
<dbReference type="EMBL" id="AE017194">
    <property type="protein sequence ID" value="AAS40236.1"/>
    <property type="molecule type" value="Genomic_DNA"/>
</dbReference>